<comment type="cofactor">
    <cofactor evidence="2">
        <name>Mg(2+)</name>
        <dbReference type="ChEBI" id="CHEBI:18420"/>
    </cofactor>
</comment>
<gene>
    <name evidence="12" type="primary">purD</name>
    <name evidence="15" type="ORF">DOO78_01845</name>
</gene>
<comment type="cofactor">
    <cofactor evidence="1">
        <name>Mn(2+)</name>
        <dbReference type="ChEBI" id="CHEBI:29035"/>
    </cofactor>
</comment>
<dbReference type="InterPro" id="IPR011054">
    <property type="entry name" value="Rudment_hybrid_motif"/>
</dbReference>
<dbReference type="NCBIfam" id="TIGR00877">
    <property type="entry name" value="purD"/>
    <property type="match status" value="1"/>
</dbReference>
<keyword evidence="8 13" id="KW-0067">ATP-binding</keyword>
<dbReference type="GO" id="GO:0046872">
    <property type="term" value="F:metal ion binding"/>
    <property type="evidence" value="ECO:0007669"/>
    <property type="project" value="InterPro"/>
</dbReference>
<dbReference type="AlphaFoldDB" id="A0A327MDZ7"/>
<name>A0A327MDZ7_9PROT</name>
<dbReference type="FunFam" id="3.90.600.10:FF:000001">
    <property type="entry name" value="Trifunctional purine biosynthetic protein adenosine-3"/>
    <property type="match status" value="1"/>
</dbReference>
<dbReference type="RefSeq" id="WP_111468009.1">
    <property type="nucleotide sequence ID" value="NZ_QLIX01000001.1"/>
</dbReference>
<protein>
    <recommendedName>
        <fullName evidence="4 12">Phosphoribosylamine--glycine ligase</fullName>
        <ecNumber evidence="4 12">6.3.4.13</ecNumber>
    </recommendedName>
    <alternativeName>
        <fullName evidence="12">GARS</fullName>
    </alternativeName>
    <alternativeName>
        <fullName evidence="10 12">Glycinamide ribonucleotide synthetase</fullName>
    </alternativeName>
    <alternativeName>
        <fullName evidence="11 12">Phosphoribosylglycinamide synthetase</fullName>
    </alternativeName>
</protein>
<dbReference type="Pfam" id="PF02844">
    <property type="entry name" value="GARS_N"/>
    <property type="match status" value="1"/>
</dbReference>
<dbReference type="InterPro" id="IPR020561">
    <property type="entry name" value="PRibGlycinamid_synth_ATP-grasp"/>
</dbReference>
<dbReference type="Pfam" id="PF02843">
    <property type="entry name" value="GARS_C"/>
    <property type="match status" value="1"/>
</dbReference>
<dbReference type="EC" id="6.3.4.13" evidence="4 12"/>
<dbReference type="PROSITE" id="PS00184">
    <property type="entry name" value="GARS"/>
    <property type="match status" value="1"/>
</dbReference>
<dbReference type="SUPFAM" id="SSF51246">
    <property type="entry name" value="Rudiment single hybrid motif"/>
    <property type="match status" value="1"/>
</dbReference>
<dbReference type="InterPro" id="IPR020560">
    <property type="entry name" value="PRibGlycinamide_synth_C-dom"/>
</dbReference>
<comment type="catalytic activity">
    <reaction evidence="12">
        <text>5-phospho-beta-D-ribosylamine + glycine + ATP = N(1)-(5-phospho-beta-D-ribosyl)glycinamide + ADP + phosphate + H(+)</text>
        <dbReference type="Rhea" id="RHEA:17453"/>
        <dbReference type="ChEBI" id="CHEBI:15378"/>
        <dbReference type="ChEBI" id="CHEBI:30616"/>
        <dbReference type="ChEBI" id="CHEBI:43474"/>
        <dbReference type="ChEBI" id="CHEBI:57305"/>
        <dbReference type="ChEBI" id="CHEBI:58681"/>
        <dbReference type="ChEBI" id="CHEBI:143788"/>
        <dbReference type="ChEBI" id="CHEBI:456216"/>
        <dbReference type="EC" id="6.3.4.13"/>
    </reaction>
</comment>
<evidence type="ECO:0000256" key="1">
    <source>
        <dbReference type="ARBA" id="ARBA00001936"/>
    </source>
</evidence>
<dbReference type="UniPathway" id="UPA00074">
    <property type="reaction ID" value="UER00125"/>
</dbReference>
<dbReference type="SMART" id="SM01209">
    <property type="entry name" value="GARS_A"/>
    <property type="match status" value="1"/>
</dbReference>
<feature type="domain" description="ATP-grasp" evidence="14">
    <location>
        <begin position="107"/>
        <end position="313"/>
    </location>
</feature>
<dbReference type="Proteomes" id="UP000249065">
    <property type="component" value="Unassembled WGS sequence"/>
</dbReference>
<sequence>MKVLVVGGGGREHALCWALSGSALLTKLWCAPGNAGIAEVAECVPIGAEDVPALVDFARAQGVELVVAGPEAPLTLGLADACAAAGLRCFGPSAAAARLEGSKSFTKAVADAAGVPTAAWARFEDPAAARRHLRERGAPIVVKADGLAAGKGVVVAETLAEAEAAIAEIMESRVHGAAGASVVIEECLRGEEVSFFALCDGETALPLGAAQDHKRVGEGDTGPNTGGMGAYSPPPAFTPALQAQVMAEIVRPTLAEMARRGTPFRGVLFAGLMLTGQGPKLIEFNVRFGDPECQALMLRLRSDLLAALLAACDGELGDFDLRWDERPSLVVVMAARGYPGAYAKGTEIRGLERAAAVPGVQVFQAGTARRADGAVVATGGRVLGIAARGETLPAARQAAYAAVDAIDWPEGFCRRDIAHRALPGGGR</sequence>
<organism evidence="15 16">
    <name type="scientific">Roseicella frigidaeris</name>
    <dbReference type="NCBI Taxonomy" id="2230885"/>
    <lineage>
        <taxon>Bacteria</taxon>
        <taxon>Pseudomonadati</taxon>
        <taxon>Pseudomonadota</taxon>
        <taxon>Alphaproteobacteria</taxon>
        <taxon>Acetobacterales</taxon>
        <taxon>Roseomonadaceae</taxon>
        <taxon>Roseicella</taxon>
    </lineage>
</organism>
<comment type="caution">
    <text evidence="15">The sequence shown here is derived from an EMBL/GenBank/DDBJ whole genome shotgun (WGS) entry which is preliminary data.</text>
</comment>
<dbReference type="GO" id="GO:0006189">
    <property type="term" value="P:'de novo' IMP biosynthetic process"/>
    <property type="evidence" value="ECO:0007669"/>
    <property type="project" value="UniProtKB-UniRule"/>
</dbReference>
<keyword evidence="6 13" id="KW-0547">Nucleotide-binding</keyword>
<dbReference type="GO" id="GO:0004637">
    <property type="term" value="F:phosphoribosylamine-glycine ligase activity"/>
    <property type="evidence" value="ECO:0007669"/>
    <property type="project" value="UniProtKB-UniRule"/>
</dbReference>
<evidence type="ECO:0000256" key="2">
    <source>
        <dbReference type="ARBA" id="ARBA00001946"/>
    </source>
</evidence>
<proteinExistence type="inferred from homology"/>
<dbReference type="HAMAP" id="MF_00138">
    <property type="entry name" value="GARS"/>
    <property type="match status" value="1"/>
</dbReference>
<evidence type="ECO:0000313" key="16">
    <source>
        <dbReference type="Proteomes" id="UP000249065"/>
    </source>
</evidence>
<evidence type="ECO:0000256" key="12">
    <source>
        <dbReference type="HAMAP-Rule" id="MF_00138"/>
    </source>
</evidence>
<evidence type="ECO:0000256" key="3">
    <source>
        <dbReference type="ARBA" id="ARBA00005174"/>
    </source>
</evidence>
<dbReference type="PANTHER" id="PTHR43472:SF1">
    <property type="entry name" value="PHOSPHORIBOSYLAMINE--GLYCINE LIGASE, CHLOROPLASTIC"/>
    <property type="match status" value="1"/>
</dbReference>
<dbReference type="Gene3D" id="3.40.50.20">
    <property type="match status" value="1"/>
</dbReference>
<dbReference type="InterPro" id="IPR020562">
    <property type="entry name" value="PRibGlycinamide_synth_N"/>
</dbReference>
<dbReference type="Gene3D" id="3.90.600.10">
    <property type="entry name" value="Phosphoribosylglycinamide synthetase, C-terminal domain"/>
    <property type="match status" value="1"/>
</dbReference>
<keyword evidence="16" id="KW-1185">Reference proteome</keyword>
<dbReference type="Gene3D" id="3.30.470.20">
    <property type="entry name" value="ATP-grasp fold, B domain"/>
    <property type="match status" value="1"/>
</dbReference>
<evidence type="ECO:0000313" key="15">
    <source>
        <dbReference type="EMBL" id="RAI60897.1"/>
    </source>
</evidence>
<evidence type="ECO:0000256" key="8">
    <source>
        <dbReference type="ARBA" id="ARBA00022840"/>
    </source>
</evidence>
<evidence type="ECO:0000256" key="7">
    <source>
        <dbReference type="ARBA" id="ARBA00022755"/>
    </source>
</evidence>
<evidence type="ECO:0000256" key="11">
    <source>
        <dbReference type="ARBA" id="ARBA00042864"/>
    </source>
</evidence>
<reference evidence="16" key="1">
    <citation type="submission" date="2018-06" db="EMBL/GenBank/DDBJ databases">
        <authorList>
            <person name="Khan S.A."/>
        </authorList>
    </citation>
    <scope>NUCLEOTIDE SEQUENCE [LARGE SCALE GENOMIC DNA]</scope>
    <source>
        <strain evidence="16">DB-1506</strain>
    </source>
</reference>
<evidence type="ECO:0000256" key="6">
    <source>
        <dbReference type="ARBA" id="ARBA00022741"/>
    </source>
</evidence>
<dbReference type="InterPro" id="IPR013815">
    <property type="entry name" value="ATP_grasp_subdomain_1"/>
</dbReference>
<dbReference type="InterPro" id="IPR020559">
    <property type="entry name" value="PRibGlycinamide_synth_CS"/>
</dbReference>
<evidence type="ECO:0000256" key="4">
    <source>
        <dbReference type="ARBA" id="ARBA00013255"/>
    </source>
</evidence>
<evidence type="ECO:0000259" key="14">
    <source>
        <dbReference type="PROSITE" id="PS50975"/>
    </source>
</evidence>
<keyword evidence="7 12" id="KW-0658">Purine biosynthesis</keyword>
<dbReference type="GO" id="GO:0009113">
    <property type="term" value="P:purine nucleobase biosynthetic process"/>
    <property type="evidence" value="ECO:0007669"/>
    <property type="project" value="InterPro"/>
</dbReference>
<evidence type="ECO:0000256" key="10">
    <source>
        <dbReference type="ARBA" id="ARBA00042242"/>
    </source>
</evidence>
<dbReference type="SUPFAM" id="SSF56059">
    <property type="entry name" value="Glutathione synthetase ATP-binding domain-like"/>
    <property type="match status" value="1"/>
</dbReference>
<dbReference type="InterPro" id="IPR000115">
    <property type="entry name" value="PRibGlycinamide_synth"/>
</dbReference>
<dbReference type="InterPro" id="IPR011761">
    <property type="entry name" value="ATP-grasp"/>
</dbReference>
<dbReference type="Gene3D" id="3.30.1490.20">
    <property type="entry name" value="ATP-grasp fold, A domain"/>
    <property type="match status" value="1"/>
</dbReference>
<dbReference type="EMBL" id="QLIX01000001">
    <property type="protein sequence ID" value="RAI60897.1"/>
    <property type="molecule type" value="Genomic_DNA"/>
</dbReference>
<dbReference type="InterPro" id="IPR037123">
    <property type="entry name" value="PRibGlycinamide_synth_C_sf"/>
</dbReference>
<dbReference type="GO" id="GO:0005524">
    <property type="term" value="F:ATP binding"/>
    <property type="evidence" value="ECO:0007669"/>
    <property type="project" value="UniProtKB-UniRule"/>
</dbReference>
<dbReference type="OrthoDB" id="9807240at2"/>
<comment type="pathway">
    <text evidence="3 12">Purine metabolism; IMP biosynthesis via de novo pathway; N(1)-(5-phospho-D-ribosyl)glycinamide from 5-phospho-alpha-D-ribose 1-diphosphate: step 2/2.</text>
</comment>
<dbReference type="SMART" id="SM01210">
    <property type="entry name" value="GARS_C"/>
    <property type="match status" value="1"/>
</dbReference>
<dbReference type="PROSITE" id="PS50975">
    <property type="entry name" value="ATP_GRASP"/>
    <property type="match status" value="1"/>
</dbReference>
<dbReference type="InterPro" id="IPR016185">
    <property type="entry name" value="PreATP-grasp_dom_sf"/>
</dbReference>
<dbReference type="SUPFAM" id="SSF52440">
    <property type="entry name" value="PreATP-grasp domain"/>
    <property type="match status" value="1"/>
</dbReference>
<dbReference type="Pfam" id="PF01071">
    <property type="entry name" value="GARS_A"/>
    <property type="match status" value="1"/>
</dbReference>
<keyword evidence="5 12" id="KW-0436">Ligase</keyword>
<evidence type="ECO:0000256" key="9">
    <source>
        <dbReference type="ARBA" id="ARBA00038345"/>
    </source>
</evidence>
<evidence type="ECO:0000256" key="13">
    <source>
        <dbReference type="PROSITE-ProRule" id="PRU00409"/>
    </source>
</evidence>
<accession>A0A327MDZ7</accession>
<comment type="similarity">
    <text evidence="9 12">Belongs to the GARS family.</text>
</comment>
<dbReference type="PANTHER" id="PTHR43472">
    <property type="entry name" value="PHOSPHORIBOSYLAMINE--GLYCINE LIGASE"/>
    <property type="match status" value="1"/>
</dbReference>
<evidence type="ECO:0000256" key="5">
    <source>
        <dbReference type="ARBA" id="ARBA00022598"/>
    </source>
</evidence>